<evidence type="ECO:0000259" key="2">
    <source>
        <dbReference type="Pfam" id="PF03732"/>
    </source>
</evidence>
<evidence type="ECO:0000313" key="3">
    <source>
        <dbReference type="EMBL" id="KAK3033801.1"/>
    </source>
</evidence>
<dbReference type="Proteomes" id="UP001188597">
    <property type="component" value="Unassembled WGS sequence"/>
</dbReference>
<gene>
    <name evidence="3" type="ORF">RJ639_034372</name>
</gene>
<dbReference type="AlphaFoldDB" id="A0AA88WTH8"/>
<name>A0AA88WTH8_9ASTE</name>
<keyword evidence="4" id="KW-1185">Reference proteome</keyword>
<feature type="domain" description="Retrotransposon gag" evidence="2">
    <location>
        <begin position="310"/>
        <end position="399"/>
    </location>
</feature>
<sequence length="538" mass="62157">MSSEMFFQAESVFGLRFSSLTVMKQNLTWASTVKARGGQVSKLVEVHGLEIYCSTVQGNLELVSIGNDGDSRFGADLGLQGDKSIYLLAPVDASVSVLLPIYFNTIKQSMHSRKEQSCTVDDAVKGLTNNTGLVPARVNRSGNLGNDAPQYSINFELAGLAMSLDEVQLQQVLTLYDYLCTCRLREKLDDLEVDSRLVVLDGKVDVFAEELDDLIKERVTHFTKGEVQRRKDLEGQVAELQEELAACKRELTRATRQGCIAVQLRIKKMPEPKSYDRTGEARQMDDFFWHLERYFEALDIDYEEEKVQTAIMYLTDTTALWWMHRYTDGREVKTWEKFQRELKRQFYPKSVKDMAMINLRRLRQKGSVREYVKEYSALMLKIPEMSERQRLCFFVDGLEQWVATELQQWVATELRQREPHDLASAMAIAQRLEDFKQGEKLRFPRRAVFSSVSICLSMAVDLPLGKENLWTKISSGSLVVRVRVADLLYGRYRPPWSPLSKRLKGWQTMWWHYAQHSVLSDVRKSLRKTSWKYLGERL</sequence>
<organism evidence="3 4">
    <name type="scientific">Escallonia herrerae</name>
    <dbReference type="NCBI Taxonomy" id="1293975"/>
    <lineage>
        <taxon>Eukaryota</taxon>
        <taxon>Viridiplantae</taxon>
        <taxon>Streptophyta</taxon>
        <taxon>Embryophyta</taxon>
        <taxon>Tracheophyta</taxon>
        <taxon>Spermatophyta</taxon>
        <taxon>Magnoliopsida</taxon>
        <taxon>eudicotyledons</taxon>
        <taxon>Gunneridae</taxon>
        <taxon>Pentapetalae</taxon>
        <taxon>asterids</taxon>
        <taxon>campanulids</taxon>
        <taxon>Escalloniales</taxon>
        <taxon>Escalloniaceae</taxon>
        <taxon>Escallonia</taxon>
    </lineage>
</organism>
<comment type="caution">
    <text evidence="3">The sequence shown here is derived from an EMBL/GenBank/DDBJ whole genome shotgun (WGS) entry which is preliminary data.</text>
</comment>
<dbReference type="InterPro" id="IPR005162">
    <property type="entry name" value="Retrotrans_gag_dom"/>
</dbReference>
<feature type="coiled-coil region" evidence="1">
    <location>
        <begin position="223"/>
        <end position="257"/>
    </location>
</feature>
<evidence type="ECO:0000256" key="1">
    <source>
        <dbReference type="SAM" id="Coils"/>
    </source>
</evidence>
<proteinExistence type="predicted"/>
<dbReference type="Pfam" id="PF03732">
    <property type="entry name" value="Retrotrans_gag"/>
    <property type="match status" value="1"/>
</dbReference>
<dbReference type="EMBL" id="JAVXUP010000222">
    <property type="protein sequence ID" value="KAK3033801.1"/>
    <property type="molecule type" value="Genomic_DNA"/>
</dbReference>
<reference evidence="3" key="1">
    <citation type="submission" date="2022-12" db="EMBL/GenBank/DDBJ databases">
        <title>Draft genome assemblies for two species of Escallonia (Escalloniales).</title>
        <authorList>
            <person name="Chanderbali A."/>
            <person name="Dervinis C."/>
            <person name="Anghel I."/>
            <person name="Soltis D."/>
            <person name="Soltis P."/>
            <person name="Zapata F."/>
        </authorList>
    </citation>
    <scope>NUCLEOTIDE SEQUENCE</scope>
    <source>
        <strain evidence="3">UCBG64.0493</strain>
        <tissue evidence="3">Leaf</tissue>
    </source>
</reference>
<accession>A0AA88WTH8</accession>
<protein>
    <recommendedName>
        <fullName evidence="2">Retrotransposon gag domain-containing protein</fullName>
    </recommendedName>
</protein>
<keyword evidence="1" id="KW-0175">Coiled coil</keyword>
<evidence type="ECO:0000313" key="4">
    <source>
        <dbReference type="Proteomes" id="UP001188597"/>
    </source>
</evidence>